<organism evidence="4 5">
    <name type="scientific">Streptosporangium sandarakinum</name>
    <dbReference type="NCBI Taxonomy" id="1260955"/>
    <lineage>
        <taxon>Bacteria</taxon>
        <taxon>Bacillati</taxon>
        <taxon>Actinomycetota</taxon>
        <taxon>Actinomycetes</taxon>
        <taxon>Streptosporangiales</taxon>
        <taxon>Streptosporangiaceae</taxon>
        <taxon>Streptosporangium</taxon>
    </lineage>
</organism>
<comment type="similarity">
    <text evidence="1 2">Belongs to the dTDP-4-dehydrorhamnose reductase family.</text>
</comment>
<sequence length="285" mass="30695">MTRWLVTGASGMLAAELLRRLSADGEDVVALGRADLDLRDTRAVRRLVPDLRPDVVVNCAAWTAVDDAETREAEALAVNGHGVRALAEACRAAGARLVQPSTDYVFDGTARAPYPEDAPTGPVNAYGRTKLAGERAVLETLPGAGYVVRTAWLYGAAGRDFVRAILAAERARPVVDVVADQFGQPTWAGDLAAWIAALGRADAPPGVYHATASGRTSWYGFAREIFELAGADPARVNPVAAERFPRPARRPAYSVLGHDRWHRAGLPPLRDWREALRESDVLVRG</sequence>
<evidence type="ECO:0000313" key="4">
    <source>
        <dbReference type="EMBL" id="NYF40521.1"/>
    </source>
</evidence>
<dbReference type="EC" id="1.1.1.133" evidence="2"/>
<dbReference type="Gene3D" id="3.40.50.720">
    <property type="entry name" value="NAD(P)-binding Rossmann-like Domain"/>
    <property type="match status" value="1"/>
</dbReference>
<dbReference type="GO" id="GO:0005829">
    <property type="term" value="C:cytosol"/>
    <property type="evidence" value="ECO:0007669"/>
    <property type="project" value="TreeGrafter"/>
</dbReference>
<dbReference type="AlphaFoldDB" id="A0A852V2S7"/>
<dbReference type="NCBIfam" id="TIGR01214">
    <property type="entry name" value="rmlD"/>
    <property type="match status" value="1"/>
</dbReference>
<reference evidence="4 5" key="1">
    <citation type="submission" date="2020-07" db="EMBL/GenBank/DDBJ databases">
        <title>Sequencing the genomes of 1000 actinobacteria strains.</title>
        <authorList>
            <person name="Klenk H.-P."/>
        </authorList>
    </citation>
    <scope>NUCLEOTIDE SEQUENCE [LARGE SCALE GENOMIC DNA]</scope>
    <source>
        <strain evidence="4 5">DSM 45763</strain>
    </source>
</reference>
<gene>
    <name evidence="4" type="ORF">HDA43_002680</name>
</gene>
<evidence type="ECO:0000256" key="1">
    <source>
        <dbReference type="ARBA" id="ARBA00010944"/>
    </source>
</evidence>
<dbReference type="PANTHER" id="PTHR10491">
    <property type="entry name" value="DTDP-4-DEHYDRORHAMNOSE REDUCTASE"/>
    <property type="match status" value="1"/>
</dbReference>
<proteinExistence type="inferred from homology"/>
<dbReference type="Proteomes" id="UP000576393">
    <property type="component" value="Unassembled WGS sequence"/>
</dbReference>
<dbReference type="InterPro" id="IPR029903">
    <property type="entry name" value="RmlD-like-bd"/>
</dbReference>
<evidence type="ECO:0000313" key="5">
    <source>
        <dbReference type="Proteomes" id="UP000576393"/>
    </source>
</evidence>
<dbReference type="UniPathway" id="UPA00124"/>
<comment type="pathway">
    <text evidence="2">Carbohydrate biosynthesis; dTDP-L-rhamnose biosynthesis.</text>
</comment>
<dbReference type="PANTHER" id="PTHR10491:SF4">
    <property type="entry name" value="METHIONINE ADENOSYLTRANSFERASE 2 SUBUNIT BETA"/>
    <property type="match status" value="1"/>
</dbReference>
<comment type="caution">
    <text evidence="4">The sequence shown here is derived from an EMBL/GenBank/DDBJ whole genome shotgun (WGS) entry which is preliminary data.</text>
</comment>
<keyword evidence="2" id="KW-0521">NADP</keyword>
<dbReference type="Gene3D" id="3.90.25.10">
    <property type="entry name" value="UDP-galactose 4-epimerase, domain 1"/>
    <property type="match status" value="1"/>
</dbReference>
<dbReference type="GO" id="GO:0008831">
    <property type="term" value="F:dTDP-4-dehydrorhamnose reductase activity"/>
    <property type="evidence" value="ECO:0007669"/>
    <property type="project" value="UniProtKB-EC"/>
</dbReference>
<dbReference type="Pfam" id="PF04321">
    <property type="entry name" value="RmlD_sub_bind"/>
    <property type="match status" value="1"/>
</dbReference>
<keyword evidence="5" id="KW-1185">Reference proteome</keyword>
<dbReference type="SUPFAM" id="SSF51735">
    <property type="entry name" value="NAD(P)-binding Rossmann-fold domains"/>
    <property type="match status" value="1"/>
</dbReference>
<evidence type="ECO:0000259" key="3">
    <source>
        <dbReference type="Pfam" id="PF04321"/>
    </source>
</evidence>
<protein>
    <recommendedName>
        <fullName evidence="2">dTDP-4-dehydrorhamnose reductase</fullName>
        <ecNumber evidence="2">1.1.1.133</ecNumber>
    </recommendedName>
</protein>
<dbReference type="GO" id="GO:0019305">
    <property type="term" value="P:dTDP-rhamnose biosynthetic process"/>
    <property type="evidence" value="ECO:0007669"/>
    <property type="project" value="UniProtKB-UniPathway"/>
</dbReference>
<dbReference type="CDD" id="cd05254">
    <property type="entry name" value="dTDP_HR_like_SDR_e"/>
    <property type="match status" value="1"/>
</dbReference>
<dbReference type="InterPro" id="IPR005913">
    <property type="entry name" value="dTDP_dehydrorham_reduct"/>
</dbReference>
<dbReference type="RefSeq" id="WP_179820353.1">
    <property type="nucleotide sequence ID" value="NZ_JACCCO010000001.1"/>
</dbReference>
<evidence type="ECO:0000256" key="2">
    <source>
        <dbReference type="RuleBase" id="RU364082"/>
    </source>
</evidence>
<dbReference type="EMBL" id="JACCCO010000001">
    <property type="protein sequence ID" value="NYF40521.1"/>
    <property type="molecule type" value="Genomic_DNA"/>
</dbReference>
<keyword evidence="2 4" id="KW-0560">Oxidoreductase</keyword>
<accession>A0A852V2S7</accession>
<name>A0A852V2S7_9ACTN</name>
<comment type="function">
    <text evidence="2">Catalyzes the reduction of dTDP-6-deoxy-L-lyxo-4-hexulose to yield dTDP-L-rhamnose.</text>
</comment>
<feature type="domain" description="RmlD-like substrate binding" evidence="3">
    <location>
        <begin position="4"/>
        <end position="278"/>
    </location>
</feature>
<dbReference type="InterPro" id="IPR036291">
    <property type="entry name" value="NAD(P)-bd_dom_sf"/>
</dbReference>